<dbReference type="EMBL" id="RJQC01000002">
    <property type="protein sequence ID" value="RNM30191.1"/>
    <property type="molecule type" value="Genomic_DNA"/>
</dbReference>
<sequence length="416" mass="47323">MHTNYTSDMKKDHLVLVPSMLPIHFKFLKPVFEMNGYHLEVLETDNDNIRQEGLAHVHNDMCYPALLVIGQMIDALKSGKYDLNHVALAITQTGGGCRASNYLSLLRKALEQEGWDYIPVISANMSGLEKDSGIDFTLPLILRVVYGALYGDALMWLKNQVQPYEVHPGDTERVIDEIVDELIGTFETGEYRKSKRIYNIMIDRIKKVERTQEKKIRVGIVGEIYMKYSPLGNQHLEDYLMQEGFEPVLSGVMDFALYSIENGIIDYNYYHMHAKTHYLYQLAKDIIMRMQKTFRDAVKADGTFTPPDDFSEVIANGKSVIDPGVKMGEGWLLTSEVVSLVKSGVDNVIMCQPFGCLPNHIVAKGMTKKIKEEYPQVNIAPIDYDPSASKVNQENRIRLMMANARLNEQAKQEKNQ</sequence>
<reference evidence="1 2" key="1">
    <citation type="submission" date="2018-11" db="EMBL/GenBank/DDBJ databases">
        <title>Clostridium sp. nov., a member of the family Erysipelotrichaceae isolated from pig faeces.</title>
        <authorList>
            <person name="Chang Y.-H."/>
        </authorList>
    </citation>
    <scope>NUCLEOTIDE SEQUENCE [LARGE SCALE GENOMIC DNA]</scope>
    <source>
        <strain evidence="1 2">YH-panp20</strain>
    </source>
</reference>
<dbReference type="RefSeq" id="WP_128520120.1">
    <property type="nucleotide sequence ID" value="NZ_RJQC01000002.1"/>
</dbReference>
<keyword evidence="2" id="KW-1185">Reference proteome</keyword>
<protein>
    <submittedName>
        <fullName evidence="1">2-hydroxyglutaryl-CoA dehydratase</fullName>
    </submittedName>
</protein>
<proteinExistence type="predicted"/>
<evidence type="ECO:0000313" key="2">
    <source>
        <dbReference type="Proteomes" id="UP000276568"/>
    </source>
</evidence>
<evidence type="ECO:0000313" key="1">
    <source>
        <dbReference type="EMBL" id="RNM30191.1"/>
    </source>
</evidence>
<dbReference type="Proteomes" id="UP000276568">
    <property type="component" value="Unassembled WGS sequence"/>
</dbReference>
<gene>
    <name evidence="1" type="ORF">EDX97_05155</name>
</gene>
<comment type="caution">
    <text evidence="1">The sequence shown here is derived from an EMBL/GenBank/DDBJ whole genome shotgun (WGS) entry which is preliminary data.</text>
</comment>
<dbReference type="InterPro" id="IPR051805">
    <property type="entry name" value="Dehydratase_Activator_Redct"/>
</dbReference>
<dbReference type="PANTHER" id="PTHR32329:SF4">
    <property type="entry name" value="ACTIVATOR OF 2-HYDROXYACYL-COA DEHYDRATASE"/>
    <property type="match status" value="1"/>
</dbReference>
<dbReference type="PANTHER" id="PTHR32329">
    <property type="entry name" value="BIFUNCTIONAL PROTEIN [INCLUDES 2-HYDROXYACYL-COA DEHYDRATASE (N-TER) AND ITS ACTIVATOR DOMAIN (C_TERM)-RELATED"/>
    <property type="match status" value="1"/>
</dbReference>
<dbReference type="OrthoDB" id="9802715at2"/>
<name>A0A3N0HZM1_9FIRM</name>
<accession>A0A3N0HZM1</accession>
<dbReference type="AlphaFoldDB" id="A0A3N0HZM1"/>
<organism evidence="1 2">
    <name type="scientific">Absicoccus porci</name>
    <dbReference type="NCBI Taxonomy" id="2486576"/>
    <lineage>
        <taxon>Bacteria</taxon>
        <taxon>Bacillati</taxon>
        <taxon>Bacillota</taxon>
        <taxon>Erysipelotrichia</taxon>
        <taxon>Erysipelotrichales</taxon>
        <taxon>Erysipelotrichaceae</taxon>
        <taxon>Absicoccus</taxon>
    </lineage>
</organism>